<reference evidence="2 4" key="1">
    <citation type="journal article" date="2018" name="PLoS Genet.">
        <title>Population sequencing reveals clonal diversity and ancestral inbreeding in the grapevine cultivar Chardonnay.</title>
        <authorList>
            <person name="Roach M.J."/>
            <person name="Johnson D.L."/>
            <person name="Bohlmann J."/>
            <person name="van Vuuren H.J."/>
            <person name="Jones S.J."/>
            <person name="Pretorius I.S."/>
            <person name="Schmidt S.A."/>
            <person name="Borneman A.R."/>
        </authorList>
    </citation>
    <scope>NUCLEOTIDE SEQUENCE [LARGE SCALE GENOMIC DNA]</scope>
    <source>
        <strain evidence="4">cv. Chardonnay</strain>
        <strain evidence="2">I10V1</strain>
        <tissue evidence="2">Leaf</tissue>
    </source>
</reference>
<organism evidence="2 4">
    <name type="scientific">Vitis vinifera</name>
    <name type="common">Grape</name>
    <dbReference type="NCBI Taxonomy" id="29760"/>
    <lineage>
        <taxon>Eukaryota</taxon>
        <taxon>Viridiplantae</taxon>
        <taxon>Streptophyta</taxon>
        <taxon>Embryophyta</taxon>
        <taxon>Tracheophyta</taxon>
        <taxon>Spermatophyta</taxon>
        <taxon>Magnoliopsida</taxon>
        <taxon>eudicotyledons</taxon>
        <taxon>Gunneridae</taxon>
        <taxon>Pentapetalae</taxon>
        <taxon>rosids</taxon>
        <taxon>Vitales</taxon>
        <taxon>Vitaceae</taxon>
        <taxon>Viteae</taxon>
        <taxon>Vitis</taxon>
    </lineage>
</organism>
<name>A0A438FZ42_VITVI</name>
<comment type="caution">
    <text evidence="2">The sequence shown here is derived from an EMBL/GenBank/DDBJ whole genome shotgun (WGS) entry which is preliminary data.</text>
</comment>
<evidence type="ECO:0000313" key="4">
    <source>
        <dbReference type="Proteomes" id="UP000288805"/>
    </source>
</evidence>
<dbReference type="PANTHER" id="PTHR47213:SF1">
    <property type="entry name" value="OS07G0567300 PROTEIN"/>
    <property type="match status" value="1"/>
</dbReference>
<accession>A0A438FZ42</accession>
<dbReference type="EMBL" id="QGNW01000047">
    <property type="protein sequence ID" value="RVX07149.1"/>
    <property type="molecule type" value="Genomic_DNA"/>
</dbReference>
<evidence type="ECO:0000259" key="1">
    <source>
        <dbReference type="Pfam" id="PF04572"/>
    </source>
</evidence>
<evidence type="ECO:0000313" key="2">
    <source>
        <dbReference type="EMBL" id="RVW65165.1"/>
    </source>
</evidence>
<sequence length="109" mass="12680">MHWVVSGPRFCKLFTMESWKFSLHICLVGFHCSHILPPFFLTLQIVNRYFTTPATETEKAEQDILFSKILNESFTFHFWNSLTSSLIPEPESLVARLIDHSCIRCSDVL</sequence>
<feature type="domain" description="Alpha 1,4-glycosyltransferase" evidence="1">
    <location>
        <begin position="46"/>
        <end position="108"/>
    </location>
</feature>
<dbReference type="Pfam" id="PF04572">
    <property type="entry name" value="Gb3_synth"/>
    <property type="match status" value="1"/>
</dbReference>
<dbReference type="Proteomes" id="UP000288805">
    <property type="component" value="Unassembled WGS sequence"/>
</dbReference>
<dbReference type="PANTHER" id="PTHR47213">
    <property type="entry name" value="OS07G0567300 PROTEIN"/>
    <property type="match status" value="1"/>
</dbReference>
<dbReference type="EMBL" id="QGNW01000692">
    <property type="protein sequence ID" value="RVW65165.1"/>
    <property type="molecule type" value="Genomic_DNA"/>
</dbReference>
<evidence type="ECO:0000313" key="3">
    <source>
        <dbReference type="EMBL" id="RVX07149.1"/>
    </source>
</evidence>
<dbReference type="InterPro" id="IPR007652">
    <property type="entry name" value="A1-4-GlycosylTfrase_dom"/>
</dbReference>
<gene>
    <name evidence="2" type="primary">VvCHDp000588_2</name>
    <name evidence="3" type="synonym">VvCHDp000588_0</name>
    <name evidence="2" type="ORF">CK203_035749</name>
    <name evidence="3" type="ORF">CK203_053509</name>
</gene>
<dbReference type="AlphaFoldDB" id="A0A438FZ42"/>
<proteinExistence type="predicted"/>
<dbReference type="InterPro" id="IPR044789">
    <property type="entry name" value="Put_A1-4-GlycosylTfrase_plant"/>
</dbReference>
<protein>
    <recommendedName>
        <fullName evidence="1">Alpha 1,4-glycosyltransferase domain-containing protein</fullName>
    </recommendedName>
</protein>